<dbReference type="AlphaFoldDB" id="A0A235HG21"/>
<evidence type="ECO:0000313" key="3">
    <source>
        <dbReference type="Proteomes" id="UP000215367"/>
    </source>
</evidence>
<sequence length="69" mass="7242">MVRRKRGEGQGEGDARLPDVSPCATPSPALSGCQRHPPAVVSAGLWPAREALRATLSPGGRGLRRRASL</sequence>
<reference evidence="2 3" key="1">
    <citation type="submission" date="2017-07" db="EMBL/GenBank/DDBJ databases">
        <title>Whole genome sequence of Azospirillum brasilense 2A1, a potential biofertilizer strain.</title>
        <authorList>
            <person name="Fontana C.A."/>
            <person name="Toffoli L.M."/>
            <person name="Salazar S.M."/>
            <person name="Puglisi E."/>
            <person name="Pedraza R."/>
            <person name="Bassi D."/>
            <person name="Cocconcelli P.S."/>
        </authorList>
    </citation>
    <scope>NUCLEOTIDE SEQUENCE [LARGE SCALE GENOMIC DNA]</scope>
    <source>
        <strain evidence="2 3">2A1</strain>
    </source>
</reference>
<dbReference type="EMBL" id="NOWT01000007">
    <property type="protein sequence ID" value="OYD84384.1"/>
    <property type="molecule type" value="Genomic_DNA"/>
</dbReference>
<name>A0A235HG21_AZOBR</name>
<evidence type="ECO:0000256" key="1">
    <source>
        <dbReference type="SAM" id="MobiDB-lite"/>
    </source>
</evidence>
<dbReference type="PROSITE" id="PS51257">
    <property type="entry name" value="PROKAR_LIPOPROTEIN"/>
    <property type="match status" value="1"/>
</dbReference>
<comment type="caution">
    <text evidence="2">The sequence shown here is derived from an EMBL/GenBank/DDBJ whole genome shotgun (WGS) entry which is preliminary data.</text>
</comment>
<gene>
    <name evidence="2" type="ORF">CHT98_10005</name>
</gene>
<feature type="compositionally biased region" description="Basic and acidic residues" evidence="1">
    <location>
        <begin position="7"/>
        <end position="17"/>
    </location>
</feature>
<dbReference type="Proteomes" id="UP000215367">
    <property type="component" value="Unassembled WGS sequence"/>
</dbReference>
<evidence type="ECO:0000313" key="2">
    <source>
        <dbReference type="EMBL" id="OYD84384.1"/>
    </source>
</evidence>
<accession>A0A235HG21</accession>
<organism evidence="2 3">
    <name type="scientific">Azospirillum brasilense</name>
    <dbReference type="NCBI Taxonomy" id="192"/>
    <lineage>
        <taxon>Bacteria</taxon>
        <taxon>Pseudomonadati</taxon>
        <taxon>Pseudomonadota</taxon>
        <taxon>Alphaproteobacteria</taxon>
        <taxon>Rhodospirillales</taxon>
        <taxon>Azospirillaceae</taxon>
        <taxon>Azospirillum</taxon>
    </lineage>
</organism>
<feature type="region of interest" description="Disordered" evidence="1">
    <location>
        <begin position="1"/>
        <end position="35"/>
    </location>
</feature>
<protein>
    <submittedName>
        <fullName evidence="2">Uncharacterized protein</fullName>
    </submittedName>
</protein>
<proteinExistence type="predicted"/>